<reference evidence="2 3" key="1">
    <citation type="submission" date="2019-03" db="EMBL/GenBank/DDBJ databases">
        <title>Rhodosporidium diobovatum UCD-FST 08-225 genome sequencing, assembly, and annotation.</title>
        <authorList>
            <person name="Fakankun I.U."/>
            <person name="Fristensky B."/>
            <person name="Levin D.B."/>
        </authorList>
    </citation>
    <scope>NUCLEOTIDE SEQUENCE [LARGE SCALE GENOMIC DNA]</scope>
    <source>
        <strain evidence="2 3">UCD-FST 08-225</strain>
    </source>
</reference>
<feature type="compositionally biased region" description="Polar residues" evidence="1">
    <location>
        <begin position="70"/>
        <end position="85"/>
    </location>
</feature>
<dbReference type="EMBL" id="SOZI01000001">
    <property type="protein sequence ID" value="TNY24825.1"/>
    <property type="molecule type" value="Genomic_DNA"/>
</dbReference>
<name>A0A5C5G7A4_9BASI</name>
<gene>
    <name evidence="2" type="ORF">DMC30DRAFT_7517</name>
</gene>
<keyword evidence="3" id="KW-1185">Reference proteome</keyword>
<accession>A0A5C5G7A4</accession>
<dbReference type="Proteomes" id="UP000311382">
    <property type="component" value="Unassembled WGS sequence"/>
</dbReference>
<feature type="compositionally biased region" description="Basic and acidic residues" evidence="1">
    <location>
        <begin position="96"/>
        <end position="105"/>
    </location>
</feature>
<feature type="region of interest" description="Disordered" evidence="1">
    <location>
        <begin position="153"/>
        <end position="172"/>
    </location>
</feature>
<feature type="compositionally biased region" description="Basic and acidic residues" evidence="1">
    <location>
        <begin position="51"/>
        <end position="65"/>
    </location>
</feature>
<evidence type="ECO:0000256" key="1">
    <source>
        <dbReference type="SAM" id="MobiDB-lite"/>
    </source>
</evidence>
<feature type="region of interest" description="Disordered" evidence="1">
    <location>
        <begin position="1"/>
        <end position="131"/>
    </location>
</feature>
<sequence length="214" mass="23633">MVSRAQLLPSRTPGLRSSATSLGHRRRKPAPSTSASRHLEDFQLPAQLVAGRERRPTSAVRRDVRACSSDRPSQEPSWQHFTSTAAAREASAGIEGRWKSTRDSSDSSSRQVRLEGRENAQIPSSPGSPLSFGPSVREVEWWAHWASSPRSCAARTSRGHTPWPERSFSPPRSISWPARARPLLLAGSPGPQKVLQSVERVAGRLANRQHNERL</sequence>
<proteinExistence type="predicted"/>
<protein>
    <submittedName>
        <fullName evidence="2">Uncharacterized protein</fullName>
    </submittedName>
</protein>
<organism evidence="2 3">
    <name type="scientific">Rhodotorula diobovata</name>
    <dbReference type="NCBI Taxonomy" id="5288"/>
    <lineage>
        <taxon>Eukaryota</taxon>
        <taxon>Fungi</taxon>
        <taxon>Dikarya</taxon>
        <taxon>Basidiomycota</taxon>
        <taxon>Pucciniomycotina</taxon>
        <taxon>Microbotryomycetes</taxon>
        <taxon>Sporidiobolales</taxon>
        <taxon>Sporidiobolaceae</taxon>
        <taxon>Rhodotorula</taxon>
    </lineage>
</organism>
<dbReference type="AlphaFoldDB" id="A0A5C5G7A4"/>
<evidence type="ECO:0000313" key="2">
    <source>
        <dbReference type="EMBL" id="TNY24825.1"/>
    </source>
</evidence>
<evidence type="ECO:0000313" key="3">
    <source>
        <dbReference type="Proteomes" id="UP000311382"/>
    </source>
</evidence>
<comment type="caution">
    <text evidence="2">The sequence shown here is derived from an EMBL/GenBank/DDBJ whole genome shotgun (WGS) entry which is preliminary data.</text>
</comment>